<evidence type="ECO:0000313" key="5">
    <source>
        <dbReference type="Proteomes" id="UP001273531"/>
    </source>
</evidence>
<dbReference type="EMBL" id="JAWJEJ010000001">
    <property type="protein sequence ID" value="MDV3455863.1"/>
    <property type="molecule type" value="Genomic_DNA"/>
</dbReference>
<evidence type="ECO:0000259" key="3">
    <source>
        <dbReference type="Pfam" id="PF18818"/>
    </source>
</evidence>
<feature type="domain" description="Polyvalent protein metallopeptidase" evidence="3">
    <location>
        <begin position="187"/>
        <end position="307"/>
    </location>
</feature>
<name>A0ABU3Y3D5_9SPHN</name>
<dbReference type="PIRSF" id="PIRSF037112">
    <property type="entry name" value="Antirestriction_ArdC"/>
    <property type="match status" value="1"/>
</dbReference>
<dbReference type="Pfam" id="PF08401">
    <property type="entry name" value="ArdcN"/>
    <property type="match status" value="1"/>
</dbReference>
<comment type="caution">
    <text evidence="4">The sequence shown here is derived from an EMBL/GenBank/DDBJ whole genome shotgun (WGS) entry which is preliminary data.</text>
</comment>
<protein>
    <submittedName>
        <fullName evidence="4">Zincin-like metallopeptidase domain-containing protein</fullName>
    </submittedName>
</protein>
<accession>A0ABU3Y3D5</accession>
<feature type="region of interest" description="Disordered" evidence="1">
    <location>
        <begin position="1"/>
        <end position="27"/>
    </location>
</feature>
<gene>
    <name evidence="4" type="ORF">RZN05_02620</name>
</gene>
<dbReference type="Pfam" id="PF18818">
    <property type="entry name" value="MPTase-PolyVal"/>
    <property type="match status" value="1"/>
</dbReference>
<dbReference type="RefSeq" id="WP_317225070.1">
    <property type="nucleotide sequence ID" value="NZ_JAWJEJ010000001.1"/>
</dbReference>
<organism evidence="4 5">
    <name type="scientific">Sphingomonas agrestis</name>
    <dbReference type="NCBI Taxonomy" id="3080540"/>
    <lineage>
        <taxon>Bacteria</taxon>
        <taxon>Pseudomonadati</taxon>
        <taxon>Pseudomonadota</taxon>
        <taxon>Alphaproteobacteria</taxon>
        <taxon>Sphingomonadales</taxon>
        <taxon>Sphingomonadaceae</taxon>
        <taxon>Sphingomonas</taxon>
    </lineage>
</organism>
<sequence>MVAKARNSRADCRARRGATSGAGKGAQARDARPSLYAEVTARIVAELEAGRFPWVQPWSSAAAQPGMPRNAVTGRAYSGINVLILWGEAHAQGYAGQGWLTFKQALAAGGAVRKGQRGTCVCYADRFTPDKERARAEDEGSEPGSIPFLKRFTVFNTDQIDWGDSGLPRFAADAGPLAPREIVPVGEQLIAATGADFRIGGPSAFYSPTHDFVQVPPQQAFRQQIDYYRTATHELGHWTGHRSRLARDQSGAFGSASYAREELVAELCAAFVLATLGIEPSVRHSDYVGSWLAVLRADNRAIFKAASLAARAADYLLGFRPQPVPHAAQAAADGVGLHACPALAA</sequence>
<dbReference type="InterPro" id="IPR041459">
    <property type="entry name" value="MPTase-PolyVal"/>
</dbReference>
<proteinExistence type="predicted"/>
<keyword evidence="5" id="KW-1185">Reference proteome</keyword>
<evidence type="ECO:0000256" key="1">
    <source>
        <dbReference type="SAM" id="MobiDB-lite"/>
    </source>
</evidence>
<feature type="domain" description="N-terminal" evidence="2">
    <location>
        <begin position="35"/>
        <end position="155"/>
    </location>
</feature>
<dbReference type="Proteomes" id="UP001273531">
    <property type="component" value="Unassembled WGS sequence"/>
</dbReference>
<dbReference type="InterPro" id="IPR013610">
    <property type="entry name" value="ArdC_N"/>
</dbReference>
<reference evidence="4 5" key="1">
    <citation type="submission" date="2023-10" db="EMBL/GenBank/DDBJ databases">
        <title>Sphingomonas sp. HF-S4 16S ribosomal RNA gene Genome sequencing and assembly.</title>
        <authorList>
            <person name="Lee H."/>
        </authorList>
    </citation>
    <scope>NUCLEOTIDE SEQUENCE [LARGE SCALE GENOMIC DNA]</scope>
    <source>
        <strain evidence="4 5">HF-S4</strain>
    </source>
</reference>
<evidence type="ECO:0000259" key="2">
    <source>
        <dbReference type="Pfam" id="PF08401"/>
    </source>
</evidence>
<evidence type="ECO:0000313" key="4">
    <source>
        <dbReference type="EMBL" id="MDV3455863.1"/>
    </source>
</evidence>
<dbReference type="InterPro" id="IPR017113">
    <property type="entry name" value="Antirestriction_ArdC"/>
</dbReference>